<dbReference type="SUPFAM" id="SSF48726">
    <property type="entry name" value="Immunoglobulin"/>
    <property type="match status" value="1"/>
</dbReference>
<evidence type="ECO:0000256" key="2">
    <source>
        <dbReference type="SAM" id="Phobius"/>
    </source>
</evidence>
<dbReference type="EMBL" id="SBKN01000004">
    <property type="protein sequence ID" value="RXR22443.1"/>
    <property type="molecule type" value="Genomic_DNA"/>
</dbReference>
<protein>
    <submittedName>
        <fullName evidence="5">T9SS type A sorting domain-containing protein</fullName>
    </submittedName>
</protein>
<gene>
    <name evidence="5" type="ORF">EQG61_07615</name>
</gene>
<dbReference type="InterPro" id="IPR021655">
    <property type="entry name" value="Put_metal-bd"/>
</dbReference>
<reference evidence="6" key="1">
    <citation type="submission" date="2019-01" db="EMBL/GenBank/DDBJ databases">
        <title>Cytophagaceae bacterium strain CAR-16.</title>
        <authorList>
            <person name="Chen W.-M."/>
        </authorList>
    </citation>
    <scope>NUCLEOTIDE SEQUENCE [LARGE SCALE GENOMIC DNA]</scope>
    <source>
        <strain evidence="6">WWJ-16</strain>
    </source>
</reference>
<evidence type="ECO:0000259" key="4">
    <source>
        <dbReference type="PROSITE" id="PS50853"/>
    </source>
</evidence>
<keyword evidence="6" id="KW-1185">Reference proteome</keyword>
<keyword evidence="1" id="KW-0732">Signal</keyword>
<dbReference type="NCBIfam" id="TIGR04183">
    <property type="entry name" value="Por_Secre_tail"/>
    <property type="match status" value="1"/>
</dbReference>
<proteinExistence type="predicted"/>
<comment type="caution">
    <text evidence="5">The sequence shown here is derived from an EMBL/GenBank/DDBJ whole genome shotgun (WGS) entry which is preliminary data.</text>
</comment>
<dbReference type="InterPro" id="IPR045474">
    <property type="entry name" value="GEVED"/>
</dbReference>
<name>A0A4Q1K983_9FLAO</name>
<dbReference type="Pfam" id="PF11617">
    <property type="entry name" value="Cu-binding_MopE"/>
    <property type="match status" value="1"/>
</dbReference>
<dbReference type="Gene3D" id="2.60.40.10">
    <property type="entry name" value="Immunoglobulins"/>
    <property type="match status" value="3"/>
</dbReference>
<sequence length="2840" mass="295609">MMDNYSSPGYRTCSFPDSSDYSEPKAKKSGSSKRRSSWIMSLVAMVLVLCSFTSWSQVTGYSFAQTSGTYTPVTAGTQIITANTDDGSSSATNIGFSFTFNGTAFTQFVANSNGSIRLGSAAPTSQYTPISTTGNTNAIALFARDGQAVGGVFTELSGTAPNRVLTIEYTNFAPSYLALANVMNAQIKLYETTNVVQIVYGSSTTTASYTGQVGLRGSTTASDYSNRLSTTSWSASTAGTASSSTMTWSATVQPTSGQTYTWTPPVPCSGTPVAGSVAPASQSLCTGGTVAALTVSGYTSGVTGLTFQWIQSTDGGLNYAPVIGGTGATTVTYTPPVFAGTPILYACRVTCSNGGAFADSTPASVSTPANPTTQASALAATTITYNGATLGWTNGNGARRVVFLSNSPIVDPVNGNMAAYTANTVYAGTGQQVILDGTAATVSVTGLALGTTYYVGVYEYLRCGAGPYDYYFNTSVGTNSISFTTCSAVSIPYSESFETATVPNFAACTVTSSHPLTRSTTATGAAPRTGTKYQNIRWTPTVTKYLYSAALNLTGSVSYDMGAWYLTDGIAGWTSIKLYANTAPSVTGATLLTTVNNATNTSYQNINGTYVPGITGVYYFIIEVVHTSGPNDMSIDDLYAVPTPTCIVPTALTVSNVTPNTANVSWTAPTTGTTPVQYEYAVTTSATPPTSGTIVTGTSDSVSGLTANTTYYLHVRSECSLGVDYSNWVTSASFTTPATTPAPWTESFATTTTPTGWSNTGFSIGSVANFAPTTNAIYKNLYSGATTGTFSTINVGPVGPGMNLSFQYNLVDWGTGVTTIPAAGTGNFVVEVSTDFGSTYTTLETVVNDGLGGWRTKSYSLASYVGQYLKVRITGNWITTGDYYLAFDNFSVDYTPITVSSFAPTAVCSADLATSVVTLTGTNFTGATDVQLNGVSHTFAVVNDTTITVNLTGTSTAGTFTVYNIYTSGSSTGSLTINASPVVSPITGPSNDLCMPNTLALANNTALGVWSSSDTAVATINTSGEVTGVTEGTATISYTVTDNGCSTAVTYTVNVKAPVAITTNPVNQSVVTGNNISFTAAATGTGVSYQWEESTDGGISYLPISNGGVYSGADTAVLTLTAVPDTMNGYFYQCVVSGTAPCGPETTLAAMLTVGNTGIATHPSNFTLCDNGTATFSVVGSGPVVSYQWYQDAGLGPEPLVDGAGVSGATTDTLTLTGVDTSFNGYTYYVDVVGPANTSPSNSATLFVNTPATITTDPTNQTVCYSGGTVSFTAAAGGTFSGVQWQYSTDNTSWNNVANGTPAGVTYNGATTATLNVTTTVTTPIGGTYYYRMLADATAPCFDVPSASAQLLFNNPAITTAPAAATVLAGNTATFTVVSNATGTVTYQWQRSTTLNGTYSNVVNATPANVTYNGANTATLSVITGTGATAGANNYYRVIVTSDGCSVTSTGALLTITNYCNSTPSSNDASGITAVVLGATNFTIPDVTYSNQTATPVSFVQGSSANFQVTFATGYTYDSNVWIDMNDDGDFVDAGELVKSGVSLATNPTTLNLSFTMPITTPVGNHRMRLGTADSGQATPNPCYTGSFGVTIDFTVTITAAPQCTGTPAVPVAATSASATCANSSINLTLSGIPAELGYTYQWYSRTLPSGSFAPIAGATTSTYAYTIPASSEIYATITCTNSGLSADSNTLTVTTTLCNYTVTRNTGITYNSVMTTGSTYTSLSSADDGKTNTVSLAGTTFTYNGAVVTGFYATSNGWMTFNTGQTSATFTNDLTSTGQNNVLAPFWDDLVIKGNLLANRDISMRYQVIGTLGSGSADIVIEWAEMEKFNYGDPNINFQIVLHEADNSIDFNYGNMQLFNGATQNTSNGYYTYSVGMNGSVPSTNATTSRIMLQNGNNYNFASTVQNSLKESPDCNSQLRFVPSAAHVSGTAPASLIPTNNEPAGAITLAVNNDPCTSNCGNIYTSKNATATAGIGVCTATTPGTADDDVFFTFTTNSTIQNYRIEVQASTNYNPVVQVLDASLNPVACFNAAGAGLTELVSSVTLSLSTQYYLRIYDSATGAAGGASGSGEFAVCISQILPPPAYDEPAGALSLTVGTTCSPVASVPAEILRSTATAGIQVCNATTAGTPDDDVWYKFTTPAASSGITYTINVQGISTFNPVVQLFAGTPSTANSVACVNSTGNGGLETISNSALLPSTDYYVRIYNSGAGAANGSFTVCVLASVPGCVSSPTAPANASTTCESTSGTTLSWAAVSSATLYDVYFEGNLVSADQTALSWTTSVLAAGTYSWSVVPKNVYGTATACSTFTFTVLPNITYYADLDNDGFGNAAVPVVSCTPIAGYVTNNLDCNDNQVRYQDNDGDLFGSSVKVPCGGVLNSTDCNDNLLTYVDADLDGYGTTTLAACGSTFNTDCDDTVASTNPGAVDVCYDGIDNDCNGNIDNIGLPGGCTPIYTVPAVTVPNSTISYGASIITSLVANCQGYRYVVTRVNPADDTPMSAPVTVDMGMRNLFLSNLSNYAYGAKFKVETTVRINNVWQPNYAPAFFVFTPTPLSTVASCGVQISNMTTQVTSSPVALVSVYRYQVQRLDASNNVLSTQVITSGLRYFSFEQVTDFRYDANYSVSCAIRNLDGVFMAYGPACTIQAPKHPTSEVRATQCNDYAVSSYNENIYANLVRNVVLYRYRMYNVSQGYDYSVDKNANYFKLTDFPGLVPGETYSVQVAVSMPGQPDFGPFGKTCTLVIPNVARTIEDTQVAGAISFEATVYPNPFAENFYFKVNSASNEDYTIQVYDMLGKLVETKTVAADSVESTEVGANFPAGVYNVILTQGANIKTLRVVKR</sequence>
<dbReference type="InterPro" id="IPR008964">
    <property type="entry name" value="Invasin/intimin_cell_adhesion"/>
</dbReference>
<dbReference type="PROSITE" id="PS50853">
    <property type="entry name" value="FN3"/>
    <property type="match status" value="1"/>
</dbReference>
<dbReference type="Pfam" id="PF02368">
    <property type="entry name" value="Big_2"/>
    <property type="match status" value="1"/>
</dbReference>
<accession>A0A4Q1K983</accession>
<dbReference type="InterPro" id="IPR013783">
    <property type="entry name" value="Ig-like_fold"/>
</dbReference>
<dbReference type="Gene3D" id="2.60.40.1080">
    <property type="match status" value="1"/>
</dbReference>
<dbReference type="InterPro" id="IPR026444">
    <property type="entry name" value="Secre_tail"/>
</dbReference>
<keyword evidence="2" id="KW-0472">Membrane</keyword>
<dbReference type="Pfam" id="PF20009">
    <property type="entry name" value="GEVED"/>
    <property type="match status" value="1"/>
</dbReference>
<dbReference type="InterPro" id="IPR036116">
    <property type="entry name" value="FN3_sf"/>
</dbReference>
<dbReference type="SMART" id="SM00060">
    <property type="entry name" value="FN3"/>
    <property type="match status" value="4"/>
</dbReference>
<evidence type="ECO:0000259" key="3">
    <source>
        <dbReference type="PROSITE" id="PS50835"/>
    </source>
</evidence>
<evidence type="ECO:0000313" key="6">
    <source>
        <dbReference type="Proteomes" id="UP000289857"/>
    </source>
</evidence>
<dbReference type="PROSITE" id="PS50835">
    <property type="entry name" value="IG_LIKE"/>
    <property type="match status" value="1"/>
</dbReference>
<dbReference type="InterPro" id="IPR036179">
    <property type="entry name" value="Ig-like_dom_sf"/>
</dbReference>
<dbReference type="Proteomes" id="UP000289857">
    <property type="component" value="Unassembled WGS sequence"/>
</dbReference>
<dbReference type="SUPFAM" id="SSF49265">
    <property type="entry name" value="Fibronectin type III"/>
    <property type="match status" value="1"/>
</dbReference>
<dbReference type="SUPFAM" id="SSF49373">
    <property type="entry name" value="Invasin/intimin cell-adhesion fragments"/>
    <property type="match status" value="1"/>
</dbReference>
<keyword evidence="2" id="KW-1133">Transmembrane helix</keyword>
<dbReference type="Pfam" id="PF00041">
    <property type="entry name" value="fn3"/>
    <property type="match status" value="1"/>
</dbReference>
<feature type="domain" description="Ig-like" evidence="3">
    <location>
        <begin position="1058"/>
        <end position="1149"/>
    </location>
</feature>
<feature type="domain" description="Fibronectin type-III" evidence="4">
    <location>
        <begin position="648"/>
        <end position="739"/>
    </location>
</feature>
<keyword evidence="2" id="KW-0812">Transmembrane</keyword>
<organism evidence="5 6">
    <name type="scientific">Flavobacterium stagni</name>
    <dbReference type="NCBI Taxonomy" id="2506421"/>
    <lineage>
        <taxon>Bacteria</taxon>
        <taxon>Pseudomonadati</taxon>
        <taxon>Bacteroidota</taxon>
        <taxon>Flavobacteriia</taxon>
        <taxon>Flavobacteriales</taxon>
        <taxon>Flavobacteriaceae</taxon>
        <taxon>Flavobacterium</taxon>
    </lineage>
</organism>
<dbReference type="InterPro" id="IPR007110">
    <property type="entry name" value="Ig-like_dom"/>
</dbReference>
<dbReference type="Pfam" id="PF18962">
    <property type="entry name" value="Por_Secre_tail"/>
    <property type="match status" value="1"/>
</dbReference>
<dbReference type="CDD" id="cd00063">
    <property type="entry name" value="FN3"/>
    <property type="match status" value="1"/>
</dbReference>
<dbReference type="OrthoDB" id="1327903at2"/>
<feature type="transmembrane region" description="Helical" evidence="2">
    <location>
        <begin position="37"/>
        <end position="55"/>
    </location>
</feature>
<dbReference type="InterPro" id="IPR003961">
    <property type="entry name" value="FN3_dom"/>
</dbReference>
<evidence type="ECO:0000256" key="1">
    <source>
        <dbReference type="ARBA" id="ARBA00022729"/>
    </source>
</evidence>
<evidence type="ECO:0000313" key="5">
    <source>
        <dbReference type="EMBL" id="RXR22443.1"/>
    </source>
</evidence>
<dbReference type="InterPro" id="IPR003343">
    <property type="entry name" value="Big_2"/>
</dbReference>